<dbReference type="Proteomes" id="UP000479710">
    <property type="component" value="Unassembled WGS sequence"/>
</dbReference>
<accession>A0A6G1CQF9</accession>
<reference evidence="1 2" key="1">
    <citation type="submission" date="2019-11" db="EMBL/GenBank/DDBJ databases">
        <title>Whole genome sequence of Oryza granulata.</title>
        <authorList>
            <person name="Li W."/>
        </authorList>
    </citation>
    <scope>NUCLEOTIDE SEQUENCE [LARGE SCALE GENOMIC DNA]</scope>
    <source>
        <strain evidence="2">cv. Menghai</strain>
        <tissue evidence="1">Leaf</tissue>
    </source>
</reference>
<organism evidence="1 2">
    <name type="scientific">Oryza meyeriana var. granulata</name>
    <dbReference type="NCBI Taxonomy" id="110450"/>
    <lineage>
        <taxon>Eukaryota</taxon>
        <taxon>Viridiplantae</taxon>
        <taxon>Streptophyta</taxon>
        <taxon>Embryophyta</taxon>
        <taxon>Tracheophyta</taxon>
        <taxon>Spermatophyta</taxon>
        <taxon>Magnoliopsida</taxon>
        <taxon>Liliopsida</taxon>
        <taxon>Poales</taxon>
        <taxon>Poaceae</taxon>
        <taxon>BOP clade</taxon>
        <taxon>Oryzoideae</taxon>
        <taxon>Oryzeae</taxon>
        <taxon>Oryzinae</taxon>
        <taxon>Oryza</taxon>
        <taxon>Oryza meyeriana</taxon>
    </lineage>
</organism>
<gene>
    <name evidence="1" type="ORF">E2562_006503</name>
</gene>
<proteinExistence type="predicted"/>
<evidence type="ECO:0000313" key="2">
    <source>
        <dbReference type="Proteomes" id="UP000479710"/>
    </source>
</evidence>
<evidence type="ECO:0000313" key="1">
    <source>
        <dbReference type="EMBL" id="KAF0901893.1"/>
    </source>
</evidence>
<dbReference type="OrthoDB" id="632273at2759"/>
<dbReference type="EMBL" id="SPHZ02000008">
    <property type="protein sequence ID" value="KAF0901893.1"/>
    <property type="molecule type" value="Genomic_DNA"/>
</dbReference>
<keyword evidence="2" id="KW-1185">Reference proteome</keyword>
<comment type="caution">
    <text evidence="1">The sequence shown here is derived from an EMBL/GenBank/DDBJ whole genome shotgun (WGS) entry which is preliminary data.</text>
</comment>
<dbReference type="AlphaFoldDB" id="A0A6G1CQF9"/>
<sequence>MANNGDGYGGGHGSWSSSLPYNAEATYYNAFAGSTVATWEARRKNVPADSTAPFSGGDPWRGFDSNAFDMKLFDDKDDSIYFHVMFTGETRGHNNGSRYFFAEIVGEDKPAKWRTGDGVAGAPGD</sequence>
<name>A0A6G1CQF9_9ORYZ</name>
<protein>
    <submittedName>
        <fullName evidence="1">Uncharacterized protein</fullName>
    </submittedName>
</protein>